<feature type="region of interest" description="Disordered" evidence="1">
    <location>
        <begin position="38"/>
        <end position="79"/>
    </location>
</feature>
<dbReference type="Gene3D" id="1.10.720.10">
    <property type="match status" value="1"/>
</dbReference>
<feature type="domain" description="Rho termination factor-like N-terminal" evidence="2">
    <location>
        <begin position="5"/>
        <end position="47"/>
    </location>
</feature>
<dbReference type="GO" id="GO:0006353">
    <property type="term" value="P:DNA-templated transcription termination"/>
    <property type="evidence" value="ECO:0007669"/>
    <property type="project" value="InterPro"/>
</dbReference>
<feature type="compositionally biased region" description="Basic and acidic residues" evidence="1">
    <location>
        <begin position="39"/>
        <end position="64"/>
    </location>
</feature>
<evidence type="ECO:0000313" key="4">
    <source>
        <dbReference type="Proteomes" id="UP000249915"/>
    </source>
</evidence>
<dbReference type="InterPro" id="IPR011112">
    <property type="entry name" value="Rho-like_N"/>
</dbReference>
<accession>A0A2V4AZJ2</accession>
<reference evidence="3 4" key="1">
    <citation type="submission" date="2016-07" db="EMBL/GenBank/DDBJ databases">
        <title>Draft genome sequence of Prauserella muralis DSM 45305, isolated from a mould-covered wall in an indoor environment.</title>
        <authorList>
            <person name="Ruckert C."/>
            <person name="Albersmeier A."/>
            <person name="Jiang C.-L."/>
            <person name="Jiang Y."/>
            <person name="Kalinowski J."/>
            <person name="Schneider O."/>
            <person name="Winkler A."/>
            <person name="Zotchev S.B."/>
        </authorList>
    </citation>
    <scope>NUCLEOTIDE SEQUENCE [LARGE SCALE GENOMIC DNA]</scope>
    <source>
        <strain evidence="3 4">DSM 45305</strain>
    </source>
</reference>
<name>A0A2V4AZJ2_9PSEU</name>
<evidence type="ECO:0000256" key="1">
    <source>
        <dbReference type="SAM" id="MobiDB-lite"/>
    </source>
</evidence>
<dbReference type="Pfam" id="PF07498">
    <property type="entry name" value="Rho_N"/>
    <property type="match status" value="1"/>
</dbReference>
<dbReference type="RefSeq" id="WP_112281345.1">
    <property type="nucleotide sequence ID" value="NZ_MASW01000002.1"/>
</dbReference>
<keyword evidence="4" id="KW-1185">Reference proteome</keyword>
<gene>
    <name evidence="3" type="ORF">BAY60_12940</name>
</gene>
<dbReference type="SMART" id="SM00959">
    <property type="entry name" value="Rho_N"/>
    <property type="match status" value="1"/>
</dbReference>
<organism evidence="3 4">
    <name type="scientific">Prauserella muralis</name>
    <dbReference type="NCBI Taxonomy" id="588067"/>
    <lineage>
        <taxon>Bacteria</taxon>
        <taxon>Bacillati</taxon>
        <taxon>Actinomycetota</taxon>
        <taxon>Actinomycetes</taxon>
        <taxon>Pseudonocardiales</taxon>
        <taxon>Pseudonocardiaceae</taxon>
        <taxon>Prauserella</taxon>
    </lineage>
</organism>
<dbReference type="AlphaFoldDB" id="A0A2V4AZJ2"/>
<protein>
    <recommendedName>
        <fullName evidence="2">Rho termination factor-like N-terminal domain-containing protein</fullName>
    </recommendedName>
</protein>
<proteinExistence type="predicted"/>
<evidence type="ECO:0000313" key="3">
    <source>
        <dbReference type="EMBL" id="PXY27344.1"/>
    </source>
</evidence>
<dbReference type="Proteomes" id="UP000249915">
    <property type="component" value="Unassembled WGS sequence"/>
</dbReference>
<sequence>MADPELQKMTMAELAEVAHREGIPSVEHMSTEELIEAIEQQRETNDVLTAERRTSARQKGESKRGSHGSLPQGWENFPG</sequence>
<dbReference type="InterPro" id="IPR036269">
    <property type="entry name" value="Rho_N_sf"/>
</dbReference>
<dbReference type="EMBL" id="MASW01000002">
    <property type="protein sequence ID" value="PXY27344.1"/>
    <property type="molecule type" value="Genomic_DNA"/>
</dbReference>
<dbReference type="SUPFAM" id="SSF68912">
    <property type="entry name" value="Rho N-terminal domain-like"/>
    <property type="match status" value="1"/>
</dbReference>
<evidence type="ECO:0000259" key="2">
    <source>
        <dbReference type="SMART" id="SM00959"/>
    </source>
</evidence>
<comment type="caution">
    <text evidence="3">The sequence shown here is derived from an EMBL/GenBank/DDBJ whole genome shotgun (WGS) entry which is preliminary data.</text>
</comment>
<dbReference type="OrthoDB" id="3557159at2"/>